<dbReference type="RefSeq" id="WP_279496222.1">
    <property type="nucleotide sequence ID" value="NZ_SLWS01000020.1"/>
</dbReference>
<reference evidence="1 2" key="1">
    <citation type="submission" date="2019-03" db="EMBL/GenBank/DDBJ databases">
        <title>Genomic Encyclopedia of Type Strains, Phase IV (KMG-IV): sequencing the most valuable type-strain genomes for metagenomic binning, comparative biology and taxonomic classification.</title>
        <authorList>
            <person name="Goeker M."/>
        </authorList>
    </citation>
    <scope>NUCLEOTIDE SEQUENCE [LARGE SCALE GENOMIC DNA]</scope>
    <source>
        <strain evidence="1 2">DSM 45934</strain>
    </source>
</reference>
<name>A0A4R2IL84_9PSEU</name>
<evidence type="ECO:0000313" key="1">
    <source>
        <dbReference type="EMBL" id="TCO45891.1"/>
    </source>
</evidence>
<sequence length="44" mass="5117">MCPRLRAISRRTQRIDLNLRLILRHLKLLGVSEHAIDAALDRDP</sequence>
<protein>
    <submittedName>
        <fullName evidence="1">Uncharacterized protein</fullName>
    </submittedName>
</protein>
<gene>
    <name evidence="1" type="ORF">EV192_12077</name>
</gene>
<keyword evidence="2" id="KW-1185">Reference proteome</keyword>
<dbReference type="AlphaFoldDB" id="A0A4R2IL84"/>
<evidence type="ECO:0000313" key="2">
    <source>
        <dbReference type="Proteomes" id="UP000295680"/>
    </source>
</evidence>
<accession>A0A4R2IL84</accession>
<organism evidence="1 2">
    <name type="scientific">Actinocrispum wychmicini</name>
    <dbReference type="NCBI Taxonomy" id="1213861"/>
    <lineage>
        <taxon>Bacteria</taxon>
        <taxon>Bacillati</taxon>
        <taxon>Actinomycetota</taxon>
        <taxon>Actinomycetes</taxon>
        <taxon>Pseudonocardiales</taxon>
        <taxon>Pseudonocardiaceae</taxon>
        <taxon>Actinocrispum</taxon>
    </lineage>
</organism>
<comment type="caution">
    <text evidence="1">The sequence shown here is derived from an EMBL/GenBank/DDBJ whole genome shotgun (WGS) entry which is preliminary data.</text>
</comment>
<dbReference type="EMBL" id="SLWS01000020">
    <property type="protein sequence ID" value="TCO45891.1"/>
    <property type="molecule type" value="Genomic_DNA"/>
</dbReference>
<dbReference type="Proteomes" id="UP000295680">
    <property type="component" value="Unassembled WGS sequence"/>
</dbReference>
<proteinExistence type="predicted"/>